<name>A0ABP8WD01_9MICO</name>
<dbReference type="InterPro" id="IPR001387">
    <property type="entry name" value="Cro/C1-type_HTH"/>
</dbReference>
<dbReference type="EMBL" id="BAABHM010000002">
    <property type="protein sequence ID" value="GAA4686591.1"/>
    <property type="molecule type" value="Genomic_DNA"/>
</dbReference>
<gene>
    <name evidence="3" type="ORF">GCM10023198_01040</name>
</gene>
<protein>
    <recommendedName>
        <fullName evidence="2">HTH cro/C1-type domain-containing protein</fullName>
    </recommendedName>
</protein>
<feature type="region of interest" description="Disordered" evidence="1">
    <location>
        <begin position="25"/>
        <end position="45"/>
    </location>
</feature>
<feature type="region of interest" description="Disordered" evidence="1">
    <location>
        <begin position="148"/>
        <end position="168"/>
    </location>
</feature>
<sequence>MGLGSVTGTNGGSGQMALISTGTARTAGLGTTDGGGPGGRPGTLEHAREPLLRDLVGGILRTTRREQRRTLADVATDARVSTAYLSEIERGRKEASSEVLAAVCEALGMRLVDLVERAWAELALALAAQEEKSRVRVLSSAARRAAGFSSSRHPLQPERAAPTGTSGVGQRGEVVLLAA</sequence>
<dbReference type="CDD" id="cd00093">
    <property type="entry name" value="HTH_XRE"/>
    <property type="match status" value="1"/>
</dbReference>
<reference evidence="4" key="1">
    <citation type="journal article" date="2019" name="Int. J. Syst. Evol. Microbiol.">
        <title>The Global Catalogue of Microorganisms (GCM) 10K type strain sequencing project: providing services to taxonomists for standard genome sequencing and annotation.</title>
        <authorList>
            <consortium name="The Broad Institute Genomics Platform"/>
            <consortium name="The Broad Institute Genome Sequencing Center for Infectious Disease"/>
            <person name="Wu L."/>
            <person name="Ma J."/>
        </authorList>
    </citation>
    <scope>NUCLEOTIDE SEQUENCE [LARGE SCALE GENOMIC DNA]</scope>
    <source>
        <strain evidence="4">JCM 17975</strain>
    </source>
</reference>
<accession>A0ABP8WD01</accession>
<dbReference type="Gene3D" id="1.10.260.40">
    <property type="entry name" value="lambda repressor-like DNA-binding domains"/>
    <property type="match status" value="1"/>
</dbReference>
<feature type="compositionally biased region" description="Gly residues" evidence="1">
    <location>
        <begin position="31"/>
        <end position="41"/>
    </location>
</feature>
<dbReference type="InterPro" id="IPR010982">
    <property type="entry name" value="Lambda_DNA-bd_dom_sf"/>
</dbReference>
<comment type="caution">
    <text evidence="3">The sequence shown here is derived from an EMBL/GenBank/DDBJ whole genome shotgun (WGS) entry which is preliminary data.</text>
</comment>
<dbReference type="SUPFAM" id="SSF47413">
    <property type="entry name" value="lambda repressor-like DNA-binding domains"/>
    <property type="match status" value="1"/>
</dbReference>
<feature type="domain" description="HTH cro/C1-type" evidence="2">
    <location>
        <begin position="60"/>
        <end position="114"/>
    </location>
</feature>
<dbReference type="PROSITE" id="PS50943">
    <property type="entry name" value="HTH_CROC1"/>
    <property type="match status" value="1"/>
</dbReference>
<evidence type="ECO:0000313" key="4">
    <source>
        <dbReference type="Proteomes" id="UP001500843"/>
    </source>
</evidence>
<keyword evidence="4" id="KW-1185">Reference proteome</keyword>
<proteinExistence type="predicted"/>
<evidence type="ECO:0000256" key="1">
    <source>
        <dbReference type="SAM" id="MobiDB-lite"/>
    </source>
</evidence>
<dbReference type="Proteomes" id="UP001500843">
    <property type="component" value="Unassembled WGS sequence"/>
</dbReference>
<evidence type="ECO:0000313" key="3">
    <source>
        <dbReference type="EMBL" id="GAA4686591.1"/>
    </source>
</evidence>
<dbReference type="Pfam" id="PF13560">
    <property type="entry name" value="HTH_31"/>
    <property type="match status" value="1"/>
</dbReference>
<dbReference type="SMART" id="SM00530">
    <property type="entry name" value="HTH_XRE"/>
    <property type="match status" value="1"/>
</dbReference>
<evidence type="ECO:0000259" key="2">
    <source>
        <dbReference type="PROSITE" id="PS50943"/>
    </source>
</evidence>
<organism evidence="3 4">
    <name type="scientific">Promicromonospora umidemergens</name>
    <dbReference type="NCBI Taxonomy" id="629679"/>
    <lineage>
        <taxon>Bacteria</taxon>
        <taxon>Bacillati</taxon>
        <taxon>Actinomycetota</taxon>
        <taxon>Actinomycetes</taxon>
        <taxon>Micrococcales</taxon>
        <taxon>Promicromonosporaceae</taxon>
        <taxon>Promicromonospora</taxon>
    </lineage>
</organism>